<dbReference type="GO" id="GO:0005886">
    <property type="term" value="C:plasma membrane"/>
    <property type="evidence" value="ECO:0007669"/>
    <property type="project" value="TreeGrafter"/>
</dbReference>
<evidence type="ECO:0000256" key="2">
    <source>
        <dbReference type="ARBA" id="ARBA00009634"/>
    </source>
</evidence>
<name>A0A8D8R4V0_9HEMI</name>
<keyword evidence="7 11" id="KW-1133">Transmembrane helix</keyword>
<dbReference type="InterPro" id="IPR032675">
    <property type="entry name" value="LRR_dom_sf"/>
</dbReference>
<dbReference type="PANTHER" id="PTHR24365">
    <property type="entry name" value="TOLL-LIKE RECEPTOR"/>
    <property type="match status" value="1"/>
</dbReference>
<evidence type="ECO:0000256" key="1">
    <source>
        <dbReference type="ARBA" id="ARBA00004167"/>
    </source>
</evidence>
<evidence type="ECO:0000256" key="8">
    <source>
        <dbReference type="ARBA" id="ARBA00023136"/>
    </source>
</evidence>
<feature type="transmembrane region" description="Helical" evidence="11">
    <location>
        <begin position="871"/>
        <end position="893"/>
    </location>
</feature>
<dbReference type="InterPro" id="IPR003591">
    <property type="entry name" value="Leu-rich_rpt_typical-subtyp"/>
</dbReference>
<dbReference type="SMART" id="SM00255">
    <property type="entry name" value="TIR"/>
    <property type="match status" value="1"/>
</dbReference>
<dbReference type="InterPro" id="IPR001611">
    <property type="entry name" value="Leu-rich_rpt"/>
</dbReference>
<dbReference type="PROSITE" id="PS50104">
    <property type="entry name" value="TIR"/>
    <property type="match status" value="1"/>
</dbReference>
<evidence type="ECO:0000256" key="3">
    <source>
        <dbReference type="ARBA" id="ARBA00022614"/>
    </source>
</evidence>
<evidence type="ECO:0000256" key="12">
    <source>
        <dbReference type="SAM" id="SignalP"/>
    </source>
</evidence>
<dbReference type="SUPFAM" id="SSF52058">
    <property type="entry name" value="L domain-like"/>
    <property type="match status" value="2"/>
</dbReference>
<dbReference type="FunFam" id="3.80.10.10:FF:001164">
    <property type="entry name" value="GH01279p"/>
    <property type="match status" value="1"/>
</dbReference>
<evidence type="ECO:0000256" key="4">
    <source>
        <dbReference type="ARBA" id="ARBA00022692"/>
    </source>
</evidence>
<dbReference type="PRINTS" id="PR00019">
    <property type="entry name" value="LEURICHRPT"/>
</dbReference>
<feature type="signal peptide" evidence="12">
    <location>
        <begin position="1"/>
        <end position="22"/>
    </location>
</feature>
<keyword evidence="4 11" id="KW-0812">Transmembrane</keyword>
<dbReference type="Pfam" id="PF13855">
    <property type="entry name" value="LRR_8"/>
    <property type="match status" value="5"/>
</dbReference>
<organism evidence="14">
    <name type="scientific">Cacopsylla melanoneura</name>
    <dbReference type="NCBI Taxonomy" id="428564"/>
    <lineage>
        <taxon>Eukaryota</taxon>
        <taxon>Metazoa</taxon>
        <taxon>Ecdysozoa</taxon>
        <taxon>Arthropoda</taxon>
        <taxon>Hexapoda</taxon>
        <taxon>Insecta</taxon>
        <taxon>Pterygota</taxon>
        <taxon>Neoptera</taxon>
        <taxon>Paraneoptera</taxon>
        <taxon>Hemiptera</taxon>
        <taxon>Sternorrhyncha</taxon>
        <taxon>Psylloidea</taxon>
        <taxon>Psyllidae</taxon>
        <taxon>Psyllinae</taxon>
        <taxon>Cacopsylla</taxon>
    </lineage>
</organism>
<protein>
    <submittedName>
        <fullName evidence="14">Protein toll</fullName>
    </submittedName>
</protein>
<keyword evidence="6" id="KW-0677">Repeat</keyword>
<dbReference type="AlphaFoldDB" id="A0A8D8R4V0"/>
<comment type="similarity">
    <text evidence="2">Belongs to the Toll-like receptor family.</text>
</comment>
<dbReference type="Gene3D" id="3.40.50.10140">
    <property type="entry name" value="Toll/interleukin-1 receptor homology (TIR) domain"/>
    <property type="match status" value="1"/>
</dbReference>
<evidence type="ECO:0000256" key="9">
    <source>
        <dbReference type="ARBA" id="ARBA00023170"/>
    </source>
</evidence>
<dbReference type="SMART" id="SM00013">
    <property type="entry name" value="LRRNT"/>
    <property type="match status" value="1"/>
</dbReference>
<dbReference type="GO" id="GO:0007165">
    <property type="term" value="P:signal transduction"/>
    <property type="evidence" value="ECO:0007669"/>
    <property type="project" value="InterPro"/>
</dbReference>
<feature type="chain" id="PRO_5034046541" evidence="12">
    <location>
        <begin position="23"/>
        <end position="1073"/>
    </location>
</feature>
<dbReference type="GO" id="GO:0038023">
    <property type="term" value="F:signaling receptor activity"/>
    <property type="evidence" value="ECO:0007669"/>
    <property type="project" value="TreeGrafter"/>
</dbReference>
<dbReference type="PANTHER" id="PTHR24365:SF541">
    <property type="entry name" value="PROTEIN TOLL-RELATED"/>
    <property type="match status" value="1"/>
</dbReference>
<evidence type="ECO:0000256" key="10">
    <source>
        <dbReference type="ARBA" id="ARBA00023180"/>
    </source>
</evidence>
<keyword evidence="10" id="KW-0325">Glycoprotein</keyword>
<dbReference type="SUPFAM" id="SSF52200">
    <property type="entry name" value="Toll/Interleukin receptor TIR domain"/>
    <property type="match status" value="1"/>
</dbReference>
<keyword evidence="3" id="KW-0433">Leucine-rich repeat</keyword>
<dbReference type="EMBL" id="HBUF01131033">
    <property type="protein sequence ID" value="CAG6644151.1"/>
    <property type="molecule type" value="Transcribed_RNA"/>
</dbReference>
<feature type="domain" description="TIR" evidence="13">
    <location>
        <begin position="922"/>
        <end position="1055"/>
    </location>
</feature>
<dbReference type="SMART" id="SM00369">
    <property type="entry name" value="LRR_TYP"/>
    <property type="match status" value="13"/>
</dbReference>
<dbReference type="Gene3D" id="3.80.10.10">
    <property type="entry name" value="Ribonuclease Inhibitor"/>
    <property type="match status" value="4"/>
</dbReference>
<dbReference type="InterPro" id="IPR000157">
    <property type="entry name" value="TIR_dom"/>
</dbReference>
<keyword evidence="5 12" id="KW-0732">Signal</keyword>
<dbReference type="Pfam" id="PF01462">
    <property type="entry name" value="LRRNT"/>
    <property type="match status" value="1"/>
</dbReference>
<evidence type="ECO:0000259" key="13">
    <source>
        <dbReference type="PROSITE" id="PS50104"/>
    </source>
</evidence>
<evidence type="ECO:0000256" key="5">
    <source>
        <dbReference type="ARBA" id="ARBA00022729"/>
    </source>
</evidence>
<keyword evidence="9" id="KW-0675">Receptor</keyword>
<evidence type="ECO:0000256" key="7">
    <source>
        <dbReference type="ARBA" id="ARBA00022989"/>
    </source>
</evidence>
<comment type="subcellular location">
    <subcellularLocation>
        <location evidence="1">Membrane</location>
        <topology evidence="1">Single-pass membrane protein</topology>
    </subcellularLocation>
</comment>
<proteinExistence type="inferred from homology"/>
<dbReference type="PROSITE" id="PS51450">
    <property type="entry name" value="LRR"/>
    <property type="match status" value="4"/>
</dbReference>
<keyword evidence="8 11" id="KW-0472">Membrane</keyword>
<evidence type="ECO:0000256" key="6">
    <source>
        <dbReference type="ARBA" id="ARBA00022737"/>
    </source>
</evidence>
<dbReference type="SMART" id="SM00365">
    <property type="entry name" value="LRR_SD22"/>
    <property type="match status" value="6"/>
</dbReference>
<dbReference type="InterPro" id="IPR000372">
    <property type="entry name" value="LRRNT"/>
</dbReference>
<reference evidence="14" key="1">
    <citation type="submission" date="2021-05" db="EMBL/GenBank/DDBJ databases">
        <authorList>
            <person name="Alioto T."/>
            <person name="Alioto T."/>
            <person name="Gomez Garrido J."/>
        </authorList>
    </citation>
    <scope>NUCLEOTIDE SEQUENCE</scope>
</reference>
<sequence>MHSRTLVSLLLAILLHFKQKSAFELGTNCRNCFYSSETVNRDLVYIPELDATLEVNSKRATDYFQRPVGQMKEEIRFFEELNFKTLCFSKAKHPELNGYTSNFISDYFENPIAYPEFNTFPHIKLSMIERKYGKYVTYSERTLDIDCTHFGLTDTSTLNTSLYDLIPTLNLVHIKELSLKFCPFPDEPFQTLFSIVNVTEILSLKISDSPNKFNLSIPWNYKLDKMELINNTGLTRVDADLSQVSLLRLRRKEISSLDHDMFKQLGNLETLNMGETNISDSDLVSFQHLKNLRTLKLDNNRLVSPPSALFSNISNLYSLDMSNNNMSTLHTGEFKELTQLNYLNMRGNKLTTLEPGVFQHLTKLERLYLDHNNISELDPDIFQNLTSLKELKMNNNQLVSLSGALFNNVTNLISLDVSGNHISVLSQELFHACHRLSQLDLSHNKLKGLKENQFEFLENLEALNLSNNQLETITHGMFNGTHNIMTLDLSHNKLKSISEPEFDPCKNNKYALHSIDLSHNILELDSHLEHSPFNECKELQTLKLSNNRINKIYKDWILNMPSLATLDLKSNNITMMPNYDYGDYNNLFRSSKMILDISYNQIEVIEWRFLKLLSQRRKNKIFRNKIVLNGNPIACNCSNYDLLSAIQNLTIDKVAVLQKIAIETQNVTCKPGNISIDRVHPREITCSPVEGCPSSCHCIHAPYHNETTVNCSSAKLKQIPPELNMTYEGKIASKIRLILTNNSIQELPQNSPDMYKIVTDLDLSFNEISHWETDNLFHLLRLKQLNISHNRLGSLNQDVINLLSSSNISSLSLSGNPWACDCDNITRLYNFVWTKQFIIKDSKQITCNGEAKPLLEVNRNNLCSSNKHQQIVVTSIIMGSLGILFGLLVLLYYKYQNEIKVWLFAHGLLQWCVSQEDIDTDKVYDAFVSYASEDYGFVVHSLLPELDNSFRICHHERDFIGGEWIHIQIEEKVQQSRRTIIVLTEEFLNSYWGMTEFRVAYAQSLKDNCARIIILILRDMPPQDAIPDEMKLYMSMNTYIKWGDKWFWDKLKYALPHPPARPSREFPMVEFND</sequence>
<evidence type="ECO:0000256" key="11">
    <source>
        <dbReference type="SAM" id="Phobius"/>
    </source>
</evidence>
<accession>A0A8D8R4V0</accession>
<dbReference type="Pfam" id="PF13676">
    <property type="entry name" value="TIR_2"/>
    <property type="match status" value="1"/>
</dbReference>
<dbReference type="InterPro" id="IPR035897">
    <property type="entry name" value="Toll_tir_struct_dom_sf"/>
</dbReference>
<evidence type="ECO:0000313" key="14">
    <source>
        <dbReference type="EMBL" id="CAG6644151.1"/>
    </source>
</evidence>